<dbReference type="OrthoDB" id="6105938at2759"/>
<dbReference type="InterPro" id="IPR013083">
    <property type="entry name" value="Znf_RING/FYVE/PHD"/>
</dbReference>
<feature type="coiled-coil region" evidence="1">
    <location>
        <begin position="266"/>
        <end position="329"/>
    </location>
</feature>
<evidence type="ECO:0008006" key="5">
    <source>
        <dbReference type="Google" id="ProtNLM"/>
    </source>
</evidence>
<proteinExistence type="predicted"/>
<evidence type="ECO:0000313" key="4">
    <source>
        <dbReference type="Proteomes" id="UP000077051"/>
    </source>
</evidence>
<dbReference type="SUPFAM" id="SSF57850">
    <property type="entry name" value="RING/U-box"/>
    <property type="match status" value="1"/>
</dbReference>
<name>A0A168GGH0_MUCCL</name>
<keyword evidence="1" id="KW-0175">Coiled coil</keyword>
<evidence type="ECO:0000256" key="2">
    <source>
        <dbReference type="SAM" id="MobiDB-lite"/>
    </source>
</evidence>
<sequence>MPGCGHVFDRACITNSLGVEYTCPECKNTYLLPSPYRPFQLSDRKEFIEYKELHRHLMQANQVIAQLQENLVKAYEELDLEQRSRKKSNESLVILSQQLVALQEKQTNLNSNEIGHLAVAGVPDDRSSMNADQGPSEIEATSSPTTPMPTEPTKKVPEEGAVDKKPEDTREKLLVHYNNRILKHKDVISKLSASLKKAKEMDDSASEEEKQSKFKVYVDKIFDLEKAAKLSNTYNLLDLKTTYKEYDERLPNESQMRAYSTVSKKLARVKAKNANLNRIINAMKREKLQMKLEHTLTESRRFIETIASHATIIEQAEQMNRELEAFLDE</sequence>
<dbReference type="Proteomes" id="UP000077051">
    <property type="component" value="Unassembled WGS sequence"/>
</dbReference>
<comment type="caution">
    <text evidence="3">The sequence shown here is derived from an EMBL/GenBank/DDBJ whole genome shotgun (WGS) entry which is preliminary data.</text>
</comment>
<feature type="region of interest" description="Disordered" evidence="2">
    <location>
        <begin position="122"/>
        <end position="168"/>
    </location>
</feature>
<dbReference type="EMBL" id="AMYB01000013">
    <property type="protein sequence ID" value="OAC97665.1"/>
    <property type="molecule type" value="Genomic_DNA"/>
</dbReference>
<dbReference type="Gene3D" id="3.30.40.10">
    <property type="entry name" value="Zinc/RING finger domain, C3HC4 (zinc finger)"/>
    <property type="match status" value="1"/>
</dbReference>
<feature type="compositionally biased region" description="Basic and acidic residues" evidence="2">
    <location>
        <begin position="152"/>
        <end position="168"/>
    </location>
</feature>
<dbReference type="VEuPathDB" id="FungiDB:MUCCIDRAFT_116150"/>
<keyword evidence="4" id="KW-1185">Reference proteome</keyword>
<feature type="coiled-coil region" evidence="1">
    <location>
        <begin position="50"/>
        <end position="84"/>
    </location>
</feature>
<evidence type="ECO:0000256" key="1">
    <source>
        <dbReference type="SAM" id="Coils"/>
    </source>
</evidence>
<evidence type="ECO:0000313" key="3">
    <source>
        <dbReference type="EMBL" id="OAC97665.1"/>
    </source>
</evidence>
<organism evidence="3 4">
    <name type="scientific">Mucor lusitanicus CBS 277.49</name>
    <dbReference type="NCBI Taxonomy" id="747725"/>
    <lineage>
        <taxon>Eukaryota</taxon>
        <taxon>Fungi</taxon>
        <taxon>Fungi incertae sedis</taxon>
        <taxon>Mucoromycota</taxon>
        <taxon>Mucoromycotina</taxon>
        <taxon>Mucoromycetes</taxon>
        <taxon>Mucorales</taxon>
        <taxon>Mucorineae</taxon>
        <taxon>Mucoraceae</taxon>
        <taxon>Mucor</taxon>
    </lineage>
</organism>
<dbReference type="AlphaFoldDB" id="A0A168GGH0"/>
<accession>A0A168GGH0</accession>
<protein>
    <recommendedName>
        <fullName evidence="5">RING-type domain-containing protein</fullName>
    </recommendedName>
</protein>
<gene>
    <name evidence="3" type="ORF">MUCCIDRAFT_116150</name>
</gene>
<reference evidence="3 4" key="1">
    <citation type="submission" date="2015-06" db="EMBL/GenBank/DDBJ databases">
        <title>Expansion of signal transduction pathways in fungi by whole-genome duplication.</title>
        <authorList>
            <consortium name="DOE Joint Genome Institute"/>
            <person name="Corrochano L.M."/>
            <person name="Kuo A."/>
            <person name="Marcet-Houben M."/>
            <person name="Polaino S."/>
            <person name="Salamov A."/>
            <person name="Villalobos J.M."/>
            <person name="Alvarez M.I."/>
            <person name="Avalos J."/>
            <person name="Benito E.P."/>
            <person name="Benoit I."/>
            <person name="Burger G."/>
            <person name="Camino L.P."/>
            <person name="Canovas D."/>
            <person name="Cerda-Olmedo E."/>
            <person name="Cheng J.-F."/>
            <person name="Dominguez A."/>
            <person name="Elias M."/>
            <person name="Eslava A.P."/>
            <person name="Glaser F."/>
            <person name="Grimwood J."/>
            <person name="Gutierrez G."/>
            <person name="Heitman J."/>
            <person name="Henrissat B."/>
            <person name="Iturriaga E.A."/>
            <person name="Lang B.F."/>
            <person name="Lavin J.L."/>
            <person name="Lee S."/>
            <person name="Li W."/>
            <person name="Lindquist E."/>
            <person name="Lopez-Garcia S."/>
            <person name="Luque E.M."/>
            <person name="Marcos A.T."/>
            <person name="Martin J."/>
            <person name="Mccluskey K."/>
            <person name="Medina H.R."/>
            <person name="Miralles-Duran A."/>
            <person name="Miyazaki A."/>
            <person name="Munoz-Torres E."/>
            <person name="Oguiza J.A."/>
            <person name="Ohm R."/>
            <person name="Olmedo M."/>
            <person name="Orejas M."/>
            <person name="Ortiz-Castellanos L."/>
            <person name="Pisabarro A.G."/>
            <person name="Rodriguez-Romero J."/>
            <person name="Ruiz-Herrera J."/>
            <person name="Ruiz-Vazquez R."/>
            <person name="Sanz C."/>
            <person name="Schackwitz W."/>
            <person name="Schmutz J."/>
            <person name="Shahriari M."/>
            <person name="Shelest E."/>
            <person name="Silva-Franco F."/>
            <person name="Soanes D."/>
            <person name="Syed K."/>
            <person name="Tagua V.G."/>
            <person name="Talbot N.J."/>
            <person name="Thon M."/>
            <person name="De Vries R.P."/>
            <person name="Wiebenga A."/>
            <person name="Yadav J.S."/>
            <person name="Braun E.L."/>
            <person name="Baker S."/>
            <person name="Garre V."/>
            <person name="Horwitz B."/>
            <person name="Torres-Martinez S."/>
            <person name="Idnurm A."/>
            <person name="Herrera-Estrella A."/>
            <person name="Gabaldon T."/>
            <person name="Grigoriev I.V."/>
        </authorList>
    </citation>
    <scope>NUCLEOTIDE SEQUENCE [LARGE SCALE GENOMIC DNA]</scope>
    <source>
        <strain evidence="3 4">CBS 277.49</strain>
    </source>
</reference>